<feature type="non-terminal residue" evidence="1">
    <location>
        <position position="1"/>
    </location>
</feature>
<organism evidence="1">
    <name type="scientific">Tanacetum cinerariifolium</name>
    <name type="common">Dalmatian daisy</name>
    <name type="synonym">Chrysanthemum cinerariifolium</name>
    <dbReference type="NCBI Taxonomy" id="118510"/>
    <lineage>
        <taxon>Eukaryota</taxon>
        <taxon>Viridiplantae</taxon>
        <taxon>Streptophyta</taxon>
        <taxon>Embryophyta</taxon>
        <taxon>Tracheophyta</taxon>
        <taxon>Spermatophyta</taxon>
        <taxon>Magnoliopsida</taxon>
        <taxon>eudicotyledons</taxon>
        <taxon>Gunneridae</taxon>
        <taxon>Pentapetalae</taxon>
        <taxon>asterids</taxon>
        <taxon>campanulids</taxon>
        <taxon>Asterales</taxon>
        <taxon>Asteraceae</taxon>
        <taxon>Asteroideae</taxon>
        <taxon>Anthemideae</taxon>
        <taxon>Anthemidinae</taxon>
        <taxon>Tanacetum</taxon>
    </lineage>
</organism>
<gene>
    <name evidence="1" type="ORF">Tci_925749</name>
</gene>
<accession>A0A699X5R2</accession>
<reference evidence="1" key="1">
    <citation type="journal article" date="2019" name="Sci. Rep.">
        <title>Draft genome of Tanacetum cinerariifolium, the natural source of mosquito coil.</title>
        <authorList>
            <person name="Yamashiro T."/>
            <person name="Shiraishi A."/>
            <person name="Satake H."/>
            <person name="Nakayama K."/>
        </authorList>
    </citation>
    <scope>NUCLEOTIDE SEQUENCE</scope>
</reference>
<evidence type="ECO:0000313" key="1">
    <source>
        <dbReference type="EMBL" id="GFD53780.1"/>
    </source>
</evidence>
<comment type="caution">
    <text evidence="1">The sequence shown here is derived from an EMBL/GenBank/DDBJ whole genome shotgun (WGS) entry which is preliminary data.</text>
</comment>
<dbReference type="EMBL" id="BKCJ011798367">
    <property type="protein sequence ID" value="GFD53780.1"/>
    <property type="molecule type" value="Genomic_DNA"/>
</dbReference>
<sequence length="56" mass="5919">QTQECYKSSGFGSNVRIVVGIIVRISVAVGASAVAIDGGEDDGVYSCDMCQFVFLR</sequence>
<name>A0A699X5R2_TANCI</name>
<proteinExistence type="predicted"/>
<protein>
    <submittedName>
        <fullName evidence="1">Uncharacterized protein</fullName>
    </submittedName>
</protein>
<dbReference type="AlphaFoldDB" id="A0A699X5R2"/>